<dbReference type="Gene3D" id="4.10.240.10">
    <property type="entry name" value="Zn(2)-C6 fungal-type DNA-binding domain"/>
    <property type="match status" value="1"/>
</dbReference>
<evidence type="ECO:0000256" key="1">
    <source>
        <dbReference type="ARBA" id="ARBA00023015"/>
    </source>
</evidence>
<comment type="caution">
    <text evidence="6">The sequence shown here is derived from an EMBL/GenBank/DDBJ whole genome shotgun (WGS) entry which is preliminary data.</text>
</comment>
<feature type="domain" description="Zn(2)-C6 fungal-type" evidence="5">
    <location>
        <begin position="10"/>
        <end position="38"/>
    </location>
</feature>
<dbReference type="RefSeq" id="XP_017994531.1">
    <property type="nucleotide sequence ID" value="XM_018140034.1"/>
</dbReference>
<evidence type="ECO:0000313" key="6">
    <source>
        <dbReference type="EMBL" id="KPI34568.1"/>
    </source>
</evidence>
<dbReference type="AlphaFoldDB" id="A0A0N0NHH5"/>
<dbReference type="PANTHER" id="PTHR38111">
    <property type="entry name" value="ZN(2)-C6 FUNGAL-TYPE DOMAIN-CONTAINING PROTEIN-RELATED"/>
    <property type="match status" value="1"/>
</dbReference>
<dbReference type="GO" id="GO:0003677">
    <property type="term" value="F:DNA binding"/>
    <property type="evidence" value="ECO:0007669"/>
    <property type="project" value="UniProtKB-KW"/>
</dbReference>
<keyword evidence="4" id="KW-0539">Nucleus</keyword>
<evidence type="ECO:0000313" key="7">
    <source>
        <dbReference type="Proteomes" id="UP000038010"/>
    </source>
</evidence>
<sequence length="537" mass="59777">MVGVAGKSNACKTCKKRKVKCDGQKPVCERCTKGGHVCYGYDRKVQFRHLSALDHDNLLARSQPQTSLTELSRLLYGPFAPLESTGGDGRHLPAEGVESVDPIGLTGSRSLASFPFRQDPDKTTPPGETVSWIQAVASWRGKYASLNLAMSALSMICLSRTGGDERHQSEGAIKYGQVLRDLQDTLAIDSLALEEQTLASCMTLTIFEVMAPSGGDVSGWSRHVQGISRLFELRGPELHVSGLAHRLFLGFRSSAVRIFNLHPFMYAIHALALRKPTYLADPDWLVIPFTVEPKTNFHALIDIMLQIPAFVDQTDRLDWALQSEISALTRPELLVRGMELHQQLKDWYGSLGSKSKDPFYVEKRSSLAVPNRIPASLESVFPVFLHFQSFEVARMHLFYWTALVTVSYNILKVAGSDLDVRKCSDGTMLPEADVAALRKEALDIAILIARSMEFLLSEERFLLSEEMHIRGVLNTLYPLHTAIHVFSSLQEAEKEAWCRAVFDGLAQRGYPFGQILSRAEWDDMPALLAGKAPAWEV</sequence>
<evidence type="ECO:0000256" key="4">
    <source>
        <dbReference type="ARBA" id="ARBA00023242"/>
    </source>
</evidence>
<dbReference type="SUPFAM" id="SSF57701">
    <property type="entry name" value="Zn2/Cys6 DNA-binding domain"/>
    <property type="match status" value="1"/>
</dbReference>
<name>A0A0N0NHH5_9EURO</name>
<reference evidence="6 7" key="1">
    <citation type="submission" date="2015-06" db="EMBL/GenBank/DDBJ databases">
        <title>Draft genome of the ant-associated black yeast Phialophora attae CBS 131958.</title>
        <authorList>
            <person name="Moreno L.F."/>
            <person name="Stielow B.J."/>
            <person name="de Hoog S."/>
            <person name="Vicente V.A."/>
            <person name="Weiss V.A."/>
            <person name="de Vries M."/>
            <person name="Cruz L.M."/>
            <person name="Souza E.M."/>
        </authorList>
    </citation>
    <scope>NUCLEOTIDE SEQUENCE [LARGE SCALE GENOMIC DNA]</scope>
    <source>
        <strain evidence="6 7">CBS 131958</strain>
    </source>
</reference>
<proteinExistence type="predicted"/>
<accession>A0A0N0NHH5</accession>
<dbReference type="Pfam" id="PF11951">
    <property type="entry name" value="Fungal_trans_2"/>
    <property type="match status" value="1"/>
</dbReference>
<gene>
    <name evidence="6" type="ORF">AB675_11207</name>
</gene>
<dbReference type="STRING" id="1664694.A0A0N0NHH5"/>
<evidence type="ECO:0000256" key="2">
    <source>
        <dbReference type="ARBA" id="ARBA00023125"/>
    </source>
</evidence>
<dbReference type="PROSITE" id="PS50048">
    <property type="entry name" value="ZN2_CY6_FUNGAL_2"/>
    <property type="match status" value="1"/>
</dbReference>
<dbReference type="PROSITE" id="PS00463">
    <property type="entry name" value="ZN2_CY6_FUNGAL_1"/>
    <property type="match status" value="1"/>
</dbReference>
<dbReference type="EMBL" id="LFJN01000056">
    <property type="protein sequence ID" value="KPI34568.1"/>
    <property type="molecule type" value="Genomic_DNA"/>
</dbReference>
<dbReference type="SMART" id="SM00066">
    <property type="entry name" value="GAL4"/>
    <property type="match status" value="1"/>
</dbReference>
<dbReference type="OrthoDB" id="4491390at2759"/>
<dbReference type="GO" id="GO:0008270">
    <property type="term" value="F:zinc ion binding"/>
    <property type="evidence" value="ECO:0007669"/>
    <property type="project" value="InterPro"/>
</dbReference>
<protein>
    <recommendedName>
        <fullName evidence="5">Zn(2)-C6 fungal-type domain-containing protein</fullName>
    </recommendedName>
</protein>
<evidence type="ECO:0000259" key="5">
    <source>
        <dbReference type="PROSITE" id="PS50048"/>
    </source>
</evidence>
<keyword evidence="3" id="KW-0804">Transcription</keyword>
<organism evidence="6 7">
    <name type="scientific">Cyphellophora attinorum</name>
    <dbReference type="NCBI Taxonomy" id="1664694"/>
    <lineage>
        <taxon>Eukaryota</taxon>
        <taxon>Fungi</taxon>
        <taxon>Dikarya</taxon>
        <taxon>Ascomycota</taxon>
        <taxon>Pezizomycotina</taxon>
        <taxon>Eurotiomycetes</taxon>
        <taxon>Chaetothyriomycetidae</taxon>
        <taxon>Chaetothyriales</taxon>
        <taxon>Cyphellophoraceae</taxon>
        <taxon>Cyphellophora</taxon>
    </lineage>
</organism>
<dbReference type="InterPro" id="IPR036864">
    <property type="entry name" value="Zn2-C6_fun-type_DNA-bd_sf"/>
</dbReference>
<dbReference type="PANTHER" id="PTHR38111:SF11">
    <property type="entry name" value="TRANSCRIPTION FACTOR DOMAIN-CONTAINING PROTEIN-RELATED"/>
    <property type="match status" value="1"/>
</dbReference>
<dbReference type="InterPro" id="IPR053178">
    <property type="entry name" value="Osmoadaptation_assoc"/>
</dbReference>
<dbReference type="VEuPathDB" id="FungiDB:AB675_11207"/>
<dbReference type="Pfam" id="PF00172">
    <property type="entry name" value="Zn_clus"/>
    <property type="match status" value="1"/>
</dbReference>
<dbReference type="InterPro" id="IPR001138">
    <property type="entry name" value="Zn2Cys6_DnaBD"/>
</dbReference>
<evidence type="ECO:0000256" key="3">
    <source>
        <dbReference type="ARBA" id="ARBA00023163"/>
    </source>
</evidence>
<dbReference type="GO" id="GO:0000981">
    <property type="term" value="F:DNA-binding transcription factor activity, RNA polymerase II-specific"/>
    <property type="evidence" value="ECO:0007669"/>
    <property type="project" value="InterPro"/>
</dbReference>
<keyword evidence="2" id="KW-0238">DNA-binding</keyword>
<dbReference type="InterPro" id="IPR021858">
    <property type="entry name" value="Fun_TF"/>
</dbReference>
<dbReference type="Proteomes" id="UP000038010">
    <property type="component" value="Unassembled WGS sequence"/>
</dbReference>
<dbReference type="CDD" id="cd00067">
    <property type="entry name" value="GAL4"/>
    <property type="match status" value="1"/>
</dbReference>
<dbReference type="GeneID" id="28731914"/>
<keyword evidence="7" id="KW-1185">Reference proteome</keyword>
<keyword evidence="1" id="KW-0805">Transcription regulation</keyword>